<dbReference type="InterPro" id="IPR040351">
    <property type="entry name" value="RAB3IL/RAB3IP/Sec2"/>
</dbReference>
<dbReference type="GO" id="GO:0006887">
    <property type="term" value="P:exocytosis"/>
    <property type="evidence" value="ECO:0007669"/>
    <property type="project" value="TreeGrafter"/>
</dbReference>
<dbReference type="GO" id="GO:0070319">
    <property type="term" value="C:Golgi to plasma membrane transport vesicle"/>
    <property type="evidence" value="ECO:0007669"/>
    <property type="project" value="TreeGrafter"/>
</dbReference>
<feature type="region of interest" description="Disordered" evidence="2">
    <location>
        <begin position="117"/>
        <end position="224"/>
    </location>
</feature>
<feature type="compositionally biased region" description="Low complexity" evidence="2">
    <location>
        <begin position="192"/>
        <end position="207"/>
    </location>
</feature>
<accession>A0AAW0BW03</accession>
<keyword evidence="1" id="KW-0175">Coiled coil</keyword>
<evidence type="ECO:0000256" key="2">
    <source>
        <dbReference type="SAM" id="MobiDB-lite"/>
    </source>
</evidence>
<dbReference type="Pfam" id="PF06428">
    <property type="entry name" value="Sec2p"/>
    <property type="match status" value="1"/>
</dbReference>
<dbReference type="PANTHER" id="PTHR14430">
    <property type="entry name" value="RABIN3-RELATED"/>
    <property type="match status" value="1"/>
</dbReference>
<dbReference type="Gene3D" id="6.10.140.910">
    <property type="match status" value="1"/>
</dbReference>
<dbReference type="SUPFAM" id="SSF144284">
    <property type="entry name" value="Sec2 N-terminal region"/>
    <property type="match status" value="1"/>
</dbReference>
<dbReference type="GO" id="GO:0005085">
    <property type="term" value="F:guanyl-nucleotide exchange factor activity"/>
    <property type="evidence" value="ECO:0007669"/>
    <property type="project" value="InterPro"/>
</dbReference>
<feature type="domain" description="GDP/GTP exchange factor Sec2 N-terminal" evidence="3">
    <location>
        <begin position="218"/>
        <end position="322"/>
    </location>
</feature>
<feature type="compositionally biased region" description="Basic and acidic residues" evidence="2">
    <location>
        <begin position="366"/>
        <end position="378"/>
    </location>
</feature>
<protein>
    <recommendedName>
        <fullName evidence="3">GDP/GTP exchange factor Sec2 N-terminal domain-containing protein</fullName>
    </recommendedName>
</protein>
<feature type="compositionally biased region" description="Polar residues" evidence="2">
    <location>
        <begin position="7"/>
        <end position="17"/>
    </location>
</feature>
<feature type="region of interest" description="Disordered" evidence="2">
    <location>
        <begin position="317"/>
        <end position="471"/>
    </location>
</feature>
<feature type="compositionally biased region" description="Low complexity" evidence="2">
    <location>
        <begin position="322"/>
        <end position="362"/>
    </location>
</feature>
<evidence type="ECO:0000313" key="4">
    <source>
        <dbReference type="EMBL" id="KAK7031088.1"/>
    </source>
</evidence>
<feature type="compositionally biased region" description="Polar residues" evidence="2">
    <location>
        <begin position="169"/>
        <end position="186"/>
    </location>
</feature>
<dbReference type="InterPro" id="IPR009449">
    <property type="entry name" value="Sec2_N"/>
</dbReference>
<comment type="caution">
    <text evidence="4">The sequence shown here is derived from an EMBL/GenBank/DDBJ whole genome shotgun (WGS) entry which is preliminary data.</text>
</comment>
<organism evidence="4 5">
    <name type="scientific">Paramarasmius palmivorus</name>
    <dbReference type="NCBI Taxonomy" id="297713"/>
    <lineage>
        <taxon>Eukaryota</taxon>
        <taxon>Fungi</taxon>
        <taxon>Dikarya</taxon>
        <taxon>Basidiomycota</taxon>
        <taxon>Agaricomycotina</taxon>
        <taxon>Agaricomycetes</taxon>
        <taxon>Agaricomycetidae</taxon>
        <taxon>Agaricales</taxon>
        <taxon>Marasmiineae</taxon>
        <taxon>Marasmiaceae</taxon>
        <taxon>Paramarasmius</taxon>
    </lineage>
</organism>
<dbReference type="GO" id="GO:0051286">
    <property type="term" value="C:cell tip"/>
    <property type="evidence" value="ECO:0007669"/>
    <property type="project" value="TreeGrafter"/>
</dbReference>
<dbReference type="EMBL" id="JAYKXP010000071">
    <property type="protein sequence ID" value="KAK7031088.1"/>
    <property type="molecule type" value="Genomic_DNA"/>
</dbReference>
<feature type="compositionally biased region" description="Low complexity" evidence="2">
    <location>
        <begin position="402"/>
        <end position="432"/>
    </location>
</feature>
<proteinExistence type="predicted"/>
<dbReference type="Proteomes" id="UP001383192">
    <property type="component" value="Unassembled WGS sequence"/>
</dbReference>
<sequence>MLHFPSTYASSSQTKNKTPLPKRTDSLNATQHKSSPSSNPLFLKIEEELHDARRVQQHGQEDDLRMALGMVIGRVTELTSLLNEAYKTNADLEVQLNVSKSNLQLVISNNEMLEEALKASGPGSSKDVGWRRWSAREAESQTRTSTSGDKRPYSQSVDLPVHVAAPSPAESTDSLPTSPATGTPQESRFFKFRFNSSSSNISNNNSRPGTPVQPQQQHNGHHHLASASMTSLHISKEKEIEELTAELDKERQAKKDVMKEKEALEAELESLSQALFEEANKMVAQERIKRAESEEELKEARQQKEALKSALRLVEQEMENLRSSSGSSTSAAIPPSIRSISRSRSSSEVGLKSPPLSRSPSPVGVDSEKKWKSHPLEVDDREEDADQTLQATTPKQIPENVPLPDSPGSPDTSSSSARATPSSSLGLSLGLGAEEDPWADAPSSSSSTSLVSSSSRGSEETNVPLKRKDSQSFYAAAYAMRMA</sequence>
<keyword evidence="5" id="KW-1185">Reference proteome</keyword>
<feature type="region of interest" description="Disordered" evidence="2">
    <location>
        <begin position="1"/>
        <end position="40"/>
    </location>
</feature>
<feature type="compositionally biased region" description="Polar residues" evidence="2">
    <location>
        <begin position="26"/>
        <end position="40"/>
    </location>
</feature>
<name>A0AAW0BW03_9AGAR</name>
<feature type="compositionally biased region" description="Basic and acidic residues" evidence="2">
    <location>
        <begin position="128"/>
        <end position="140"/>
    </location>
</feature>
<dbReference type="AlphaFoldDB" id="A0AAW0BW03"/>
<dbReference type="PANTHER" id="PTHR14430:SF0">
    <property type="entry name" value="SEC2P DOMAIN-CONTAINING PROTEIN"/>
    <property type="match status" value="1"/>
</dbReference>
<gene>
    <name evidence="4" type="ORF">VNI00_013692</name>
</gene>
<feature type="compositionally biased region" description="Low complexity" evidence="2">
    <location>
        <begin position="443"/>
        <end position="456"/>
    </location>
</feature>
<evidence type="ECO:0000313" key="5">
    <source>
        <dbReference type="Proteomes" id="UP001383192"/>
    </source>
</evidence>
<evidence type="ECO:0000259" key="3">
    <source>
        <dbReference type="Pfam" id="PF06428"/>
    </source>
</evidence>
<feature type="compositionally biased region" description="Polar residues" evidence="2">
    <location>
        <begin position="141"/>
        <end position="157"/>
    </location>
</feature>
<evidence type="ECO:0000256" key="1">
    <source>
        <dbReference type="ARBA" id="ARBA00023054"/>
    </source>
</evidence>
<reference evidence="4 5" key="1">
    <citation type="submission" date="2024-01" db="EMBL/GenBank/DDBJ databases">
        <title>A draft genome for a cacao thread blight-causing isolate of Paramarasmius palmivorus.</title>
        <authorList>
            <person name="Baruah I.K."/>
            <person name="Bukari Y."/>
            <person name="Amoako-Attah I."/>
            <person name="Meinhardt L.W."/>
            <person name="Bailey B.A."/>
            <person name="Cohen S.P."/>
        </authorList>
    </citation>
    <scope>NUCLEOTIDE SEQUENCE [LARGE SCALE GENOMIC DNA]</scope>
    <source>
        <strain evidence="4 5">GH-12</strain>
    </source>
</reference>